<dbReference type="CDD" id="cd06261">
    <property type="entry name" value="TM_PBP2"/>
    <property type="match status" value="1"/>
</dbReference>
<evidence type="ECO:0000256" key="6">
    <source>
        <dbReference type="ARBA" id="ARBA00022989"/>
    </source>
</evidence>
<evidence type="ECO:0000256" key="4">
    <source>
        <dbReference type="ARBA" id="ARBA00022475"/>
    </source>
</evidence>
<keyword evidence="6 8" id="KW-1133">Transmembrane helix</keyword>
<dbReference type="Pfam" id="PF00528">
    <property type="entry name" value="BPD_transp_1"/>
    <property type="match status" value="1"/>
</dbReference>
<dbReference type="NCBIfam" id="TIGR01726">
    <property type="entry name" value="HEQRo_perm_3TM"/>
    <property type="match status" value="1"/>
</dbReference>
<dbReference type="InterPro" id="IPR000515">
    <property type="entry name" value="MetI-like"/>
</dbReference>
<evidence type="ECO:0000256" key="2">
    <source>
        <dbReference type="ARBA" id="ARBA00010072"/>
    </source>
</evidence>
<protein>
    <submittedName>
        <fullName evidence="10">ABC transporter permease</fullName>
    </submittedName>
</protein>
<evidence type="ECO:0000256" key="1">
    <source>
        <dbReference type="ARBA" id="ARBA00004429"/>
    </source>
</evidence>
<evidence type="ECO:0000313" key="10">
    <source>
        <dbReference type="EMBL" id="OAE49754.1"/>
    </source>
</evidence>
<dbReference type="PROSITE" id="PS50928">
    <property type="entry name" value="ABC_TM1"/>
    <property type="match status" value="1"/>
</dbReference>
<evidence type="ECO:0000313" key="11">
    <source>
        <dbReference type="Proteomes" id="UP000077098"/>
    </source>
</evidence>
<keyword evidence="5 8" id="KW-0812">Transmembrane</keyword>
<gene>
    <name evidence="10" type="ORF">A7J57_16410</name>
</gene>
<keyword evidence="7 8" id="KW-0472">Membrane</keyword>
<feature type="domain" description="ABC transmembrane type-1" evidence="9">
    <location>
        <begin position="21"/>
        <end position="209"/>
    </location>
</feature>
<reference evidence="10 11" key="1">
    <citation type="submission" date="2016-05" db="EMBL/GenBank/DDBJ databases">
        <authorList>
            <person name="Lavstsen T."/>
            <person name="Jespersen J.S."/>
        </authorList>
    </citation>
    <scope>NUCLEOTIDE SEQUENCE [LARGE SCALE GENOMIC DNA]</scope>
    <source>
        <strain evidence="10 11">KCJ1736</strain>
    </source>
</reference>
<dbReference type="GO" id="GO:0022857">
    <property type="term" value="F:transmembrane transporter activity"/>
    <property type="evidence" value="ECO:0007669"/>
    <property type="project" value="InterPro"/>
</dbReference>
<accession>A0A176XIW7</accession>
<organism evidence="10 11">
    <name type="scientific">Agrobacterium tumefaciens</name>
    <dbReference type="NCBI Taxonomy" id="358"/>
    <lineage>
        <taxon>Bacteria</taxon>
        <taxon>Pseudomonadati</taxon>
        <taxon>Pseudomonadota</taxon>
        <taxon>Alphaproteobacteria</taxon>
        <taxon>Hyphomicrobiales</taxon>
        <taxon>Rhizobiaceae</taxon>
        <taxon>Rhizobium/Agrobacterium group</taxon>
        <taxon>Agrobacterium</taxon>
        <taxon>Agrobacterium tumefaciens complex</taxon>
    </lineage>
</organism>
<dbReference type="GO" id="GO:0006865">
    <property type="term" value="P:amino acid transport"/>
    <property type="evidence" value="ECO:0007669"/>
    <property type="project" value="TreeGrafter"/>
</dbReference>
<comment type="subcellular location">
    <subcellularLocation>
        <location evidence="1">Cell inner membrane</location>
        <topology evidence="1">Multi-pass membrane protein</topology>
    </subcellularLocation>
    <subcellularLocation>
        <location evidence="8">Cell membrane</location>
        <topology evidence="8">Multi-pass membrane protein</topology>
    </subcellularLocation>
</comment>
<proteinExistence type="inferred from homology"/>
<dbReference type="RefSeq" id="WP_063946988.1">
    <property type="nucleotide sequence ID" value="NZ_LXPS01000001.1"/>
</dbReference>
<evidence type="ECO:0000256" key="8">
    <source>
        <dbReference type="RuleBase" id="RU363032"/>
    </source>
</evidence>
<comment type="caution">
    <text evidence="10">The sequence shown here is derived from an EMBL/GenBank/DDBJ whole genome shotgun (WGS) entry which is preliminary data.</text>
</comment>
<dbReference type="GO" id="GO:0043190">
    <property type="term" value="C:ATP-binding cassette (ABC) transporter complex"/>
    <property type="evidence" value="ECO:0007669"/>
    <property type="project" value="InterPro"/>
</dbReference>
<name>A0A176XIW7_AGRTU</name>
<dbReference type="PANTHER" id="PTHR30614">
    <property type="entry name" value="MEMBRANE COMPONENT OF AMINO ACID ABC TRANSPORTER"/>
    <property type="match status" value="1"/>
</dbReference>
<sequence>MSYSLDFSAVIERLPELLLACLATIGLAIAGMSLATVIGVLGVVARRSRFKLLRGLVIGFVEVIRNTPFLVQIFFIFFALPQIGVKLNPTATAIIALALNGGAYAIEIIRGGVDSIPKGQVEAGLALGLHRAQIFRHIILKPALRAVYPSLTSQFIMLTLTTSVCTSIAAYELTSVAQKIEADSFRSFEVYFSITLLYLIISSLMMGIFALISRTSFSYPVK</sequence>
<dbReference type="SUPFAM" id="SSF161098">
    <property type="entry name" value="MetI-like"/>
    <property type="match status" value="1"/>
</dbReference>
<evidence type="ECO:0000256" key="7">
    <source>
        <dbReference type="ARBA" id="ARBA00023136"/>
    </source>
</evidence>
<keyword evidence="4" id="KW-1003">Cell membrane</keyword>
<keyword evidence="3 8" id="KW-0813">Transport</keyword>
<feature type="transmembrane region" description="Helical" evidence="8">
    <location>
        <begin position="17"/>
        <end position="44"/>
    </location>
</feature>
<dbReference type="InterPro" id="IPR043429">
    <property type="entry name" value="ArtM/GltK/GlnP/TcyL/YhdX-like"/>
</dbReference>
<evidence type="ECO:0000256" key="3">
    <source>
        <dbReference type="ARBA" id="ARBA00022448"/>
    </source>
</evidence>
<dbReference type="InterPro" id="IPR035906">
    <property type="entry name" value="MetI-like_sf"/>
</dbReference>
<dbReference type="AlphaFoldDB" id="A0A176XIW7"/>
<evidence type="ECO:0000259" key="9">
    <source>
        <dbReference type="PROSITE" id="PS50928"/>
    </source>
</evidence>
<feature type="transmembrane region" description="Helical" evidence="8">
    <location>
        <begin position="190"/>
        <end position="212"/>
    </location>
</feature>
<dbReference type="EMBL" id="LXPS01000001">
    <property type="protein sequence ID" value="OAE49754.1"/>
    <property type="molecule type" value="Genomic_DNA"/>
</dbReference>
<dbReference type="PANTHER" id="PTHR30614:SF35">
    <property type="entry name" value="ABC TRANSPORTER PERMEASE PROTEIN"/>
    <property type="match status" value="1"/>
</dbReference>
<dbReference type="Proteomes" id="UP000077098">
    <property type="component" value="Unassembled WGS sequence"/>
</dbReference>
<dbReference type="InterPro" id="IPR010065">
    <property type="entry name" value="AA_ABC_transptr_permease_3TM"/>
</dbReference>
<feature type="transmembrane region" description="Helical" evidence="8">
    <location>
        <begin position="56"/>
        <end position="79"/>
    </location>
</feature>
<evidence type="ECO:0000256" key="5">
    <source>
        <dbReference type="ARBA" id="ARBA00022692"/>
    </source>
</evidence>
<feature type="transmembrane region" description="Helical" evidence="8">
    <location>
        <begin position="146"/>
        <end position="170"/>
    </location>
</feature>
<dbReference type="Gene3D" id="1.10.3720.10">
    <property type="entry name" value="MetI-like"/>
    <property type="match status" value="1"/>
</dbReference>
<comment type="similarity">
    <text evidence="2">Belongs to the binding-protein-dependent transport system permease family. HisMQ subfamily.</text>
</comment>